<proteinExistence type="predicted"/>
<dbReference type="EMBL" id="CAIIXF020000012">
    <property type="protein sequence ID" value="CAH1800370.1"/>
    <property type="molecule type" value="Genomic_DNA"/>
</dbReference>
<gene>
    <name evidence="1" type="ORF">OFUS_LOCUS24262</name>
</gene>
<name>A0A8J1YAW5_OWEFU</name>
<comment type="caution">
    <text evidence="1">The sequence shown here is derived from an EMBL/GenBank/DDBJ whole genome shotgun (WGS) entry which is preliminary data.</text>
</comment>
<reference evidence="1" key="1">
    <citation type="submission" date="2022-03" db="EMBL/GenBank/DDBJ databases">
        <authorList>
            <person name="Martin C."/>
        </authorList>
    </citation>
    <scope>NUCLEOTIDE SEQUENCE</scope>
</reference>
<organism evidence="1 2">
    <name type="scientific">Owenia fusiformis</name>
    <name type="common">Polychaete worm</name>
    <dbReference type="NCBI Taxonomy" id="6347"/>
    <lineage>
        <taxon>Eukaryota</taxon>
        <taxon>Metazoa</taxon>
        <taxon>Spiralia</taxon>
        <taxon>Lophotrochozoa</taxon>
        <taxon>Annelida</taxon>
        <taxon>Polychaeta</taxon>
        <taxon>Sedentaria</taxon>
        <taxon>Canalipalpata</taxon>
        <taxon>Sabellida</taxon>
        <taxon>Oweniida</taxon>
        <taxon>Oweniidae</taxon>
        <taxon>Owenia</taxon>
    </lineage>
</organism>
<sequence length="268" mass="31353">MKCDRIKDYLTTLRETVAKVLCRLKNKLSVQSKQTVYSVSEQIPETVPDQIPEPISKQSLETKKECRCVNCLFGCMGPLIFFITAAILWPASYLFHIIEIVNLNHSTSICIYKILMGMFLPFSYFFVLFCSKSPLSWMLSIYVPLLLRIMWVIPFHYHPWLVMDGVIEIEIDDVANQQKYYLIFGISSISIYTIELTFFSISAAVYPNDTMGKKTKIMFWIMYYIIMFLCITTYVSNIVMHALGEYKIHSDEFKIYVNNTMRQEHKHV</sequence>
<dbReference type="AlphaFoldDB" id="A0A8J1YAW5"/>
<dbReference type="Proteomes" id="UP000749559">
    <property type="component" value="Unassembled WGS sequence"/>
</dbReference>
<accession>A0A8J1YAW5</accession>
<evidence type="ECO:0000313" key="1">
    <source>
        <dbReference type="EMBL" id="CAH1800370.1"/>
    </source>
</evidence>
<evidence type="ECO:0000313" key="2">
    <source>
        <dbReference type="Proteomes" id="UP000749559"/>
    </source>
</evidence>
<protein>
    <submittedName>
        <fullName evidence="1">Uncharacterized protein</fullName>
    </submittedName>
</protein>
<keyword evidence="2" id="KW-1185">Reference proteome</keyword>